<dbReference type="AlphaFoldDB" id="A0A2R8C0Z2"/>
<name>A0A2R8C0Z2_9RHOB</name>
<evidence type="ECO:0000259" key="1">
    <source>
        <dbReference type="Pfam" id="PF02518"/>
    </source>
</evidence>
<dbReference type="EMBL" id="ONZF01000014">
    <property type="protein sequence ID" value="SPJ26070.1"/>
    <property type="molecule type" value="Genomic_DNA"/>
</dbReference>
<gene>
    <name evidence="2" type="primary">rsbT_2</name>
    <name evidence="2" type="ORF">PAA8504_03926</name>
</gene>
<dbReference type="InterPro" id="IPR003594">
    <property type="entry name" value="HATPase_dom"/>
</dbReference>
<proteinExistence type="predicted"/>
<dbReference type="SUPFAM" id="SSF55874">
    <property type="entry name" value="ATPase domain of HSP90 chaperone/DNA topoisomerase II/histidine kinase"/>
    <property type="match status" value="1"/>
</dbReference>
<evidence type="ECO:0000313" key="3">
    <source>
        <dbReference type="Proteomes" id="UP000244912"/>
    </source>
</evidence>
<dbReference type="InterPro" id="IPR036890">
    <property type="entry name" value="HATPase_C_sf"/>
</dbReference>
<organism evidence="2 3">
    <name type="scientific">Palleronia abyssalis</name>
    <dbReference type="NCBI Taxonomy" id="1501240"/>
    <lineage>
        <taxon>Bacteria</taxon>
        <taxon>Pseudomonadati</taxon>
        <taxon>Pseudomonadota</taxon>
        <taxon>Alphaproteobacteria</taxon>
        <taxon>Rhodobacterales</taxon>
        <taxon>Roseobacteraceae</taxon>
        <taxon>Palleronia</taxon>
    </lineage>
</organism>
<keyword evidence="2" id="KW-0808">Transferase</keyword>
<protein>
    <submittedName>
        <fullName evidence="2">Serine/threonine-protein kinase RsbT</fullName>
        <ecNumber evidence="2">2.7.11.1</ecNumber>
    </submittedName>
</protein>
<evidence type="ECO:0000313" key="2">
    <source>
        <dbReference type="EMBL" id="SPJ26070.1"/>
    </source>
</evidence>
<dbReference type="Pfam" id="PF02518">
    <property type="entry name" value="HATPase_c"/>
    <property type="match status" value="1"/>
</dbReference>
<dbReference type="EC" id="2.7.11.1" evidence="2"/>
<dbReference type="GO" id="GO:0004674">
    <property type="term" value="F:protein serine/threonine kinase activity"/>
    <property type="evidence" value="ECO:0007669"/>
    <property type="project" value="UniProtKB-EC"/>
</dbReference>
<reference evidence="2 3" key="1">
    <citation type="submission" date="2018-03" db="EMBL/GenBank/DDBJ databases">
        <authorList>
            <person name="Keele B.F."/>
        </authorList>
    </citation>
    <scope>NUCLEOTIDE SEQUENCE [LARGE SCALE GENOMIC DNA]</scope>
    <source>
        <strain evidence="2 3">CECT 8504</strain>
    </source>
</reference>
<sequence>MNRLPRLRGQLFERHEITVEKDIVRARQAVGRAMDGLGAKAIRKTRLVTAASEIFRNGLNYGGGAVALIHCDAGNRMVWVDCIDDGPGIEDMALALRDGYTSGTGLGRGLGGAKRLVDEFDIVSEPGVGTHVRLAGRA</sequence>
<keyword evidence="2" id="KW-0418">Kinase</keyword>
<keyword evidence="3" id="KW-1185">Reference proteome</keyword>
<feature type="domain" description="Histidine kinase/HSP90-like ATPase" evidence="1">
    <location>
        <begin position="45"/>
        <end position="134"/>
    </location>
</feature>
<dbReference type="RefSeq" id="WP_219928958.1">
    <property type="nucleotide sequence ID" value="NZ_ONZF01000014.1"/>
</dbReference>
<accession>A0A2R8C0Z2</accession>
<dbReference type="Proteomes" id="UP000244912">
    <property type="component" value="Unassembled WGS sequence"/>
</dbReference>
<dbReference type="Gene3D" id="3.30.565.10">
    <property type="entry name" value="Histidine kinase-like ATPase, C-terminal domain"/>
    <property type="match status" value="1"/>
</dbReference>